<keyword evidence="7 8" id="KW-0472">Membrane</keyword>
<dbReference type="InterPro" id="IPR011701">
    <property type="entry name" value="MFS"/>
</dbReference>
<dbReference type="PROSITE" id="PS50850">
    <property type="entry name" value="MFS"/>
    <property type="match status" value="1"/>
</dbReference>
<feature type="domain" description="Major facilitator superfamily (MFS) profile" evidence="9">
    <location>
        <begin position="10"/>
        <end position="468"/>
    </location>
</feature>
<feature type="transmembrane region" description="Helical" evidence="8">
    <location>
        <begin position="445"/>
        <end position="463"/>
    </location>
</feature>
<evidence type="ECO:0000256" key="3">
    <source>
        <dbReference type="ARBA" id="ARBA00022448"/>
    </source>
</evidence>
<feature type="transmembrane region" description="Helical" evidence="8">
    <location>
        <begin position="363"/>
        <end position="385"/>
    </location>
</feature>
<feature type="transmembrane region" description="Helical" evidence="8">
    <location>
        <begin position="163"/>
        <end position="183"/>
    </location>
</feature>
<organism evidence="10 11">
    <name type="scientific">Umezawaea tangerina</name>
    <dbReference type="NCBI Taxonomy" id="84725"/>
    <lineage>
        <taxon>Bacteria</taxon>
        <taxon>Bacillati</taxon>
        <taxon>Actinomycetota</taxon>
        <taxon>Actinomycetes</taxon>
        <taxon>Pseudonocardiales</taxon>
        <taxon>Pseudonocardiaceae</taxon>
        <taxon>Umezawaea</taxon>
    </lineage>
</organism>
<name>A0A2T0TDQ2_9PSEU</name>
<feature type="transmembrane region" description="Helical" evidence="8">
    <location>
        <begin position="269"/>
        <end position="293"/>
    </location>
</feature>
<comment type="subcellular location">
    <subcellularLocation>
        <location evidence="1">Cell membrane</location>
        <topology evidence="1">Multi-pass membrane protein</topology>
    </subcellularLocation>
</comment>
<dbReference type="PRINTS" id="PR01036">
    <property type="entry name" value="TCRTETB"/>
</dbReference>
<keyword evidence="11" id="KW-1185">Reference proteome</keyword>
<feature type="transmembrane region" description="Helical" evidence="8">
    <location>
        <begin position="46"/>
        <end position="64"/>
    </location>
</feature>
<keyword evidence="4" id="KW-1003">Cell membrane</keyword>
<feature type="transmembrane region" description="Helical" evidence="8">
    <location>
        <begin position="406"/>
        <end position="423"/>
    </location>
</feature>
<sequence>MSRQANPWAALSALCIGFFMILLDTTIVNVAIPSMIKDLDAGLNEIIWVNSVYLLTYAVPLLLTGRLGDRFGPKRLFMVGLVVFVGSSLWCGMSTSVEMLIIARGVQGLGAAMMTPQTMAFITHLFPPAERGGPMGMWGAVAGVATVTGPLLGGFLVDNFGWEWIFFVNVPVGVVALVMTAVLVPDWQPGHSHSFDPLGIALCCVGLSLVVFGVQEGQHFAWGEVWGPVTIPEVISAGVVLLVAFVVWQARNRKEPLLPLAIFANRNFSLGNVANVMIGFGVTGLFLPLIIYIQSVLGLSAVESGLLTAPMSLLSGVFSAIAGKLSDRPWARFLPATGFTLLAVGVALLSWRLEPGIASWELIPELLVCGAGLGLVFAPLANISTRGVDRRLMGAGSGIFNTSRQIGSVLGSAAVGVLLQARLDSRMADTRGDFPEAFTGAAGDTMWMLVAVLLVGTACALAMRRPAVPSADPVHLDPVGQQAR</sequence>
<evidence type="ECO:0000256" key="6">
    <source>
        <dbReference type="ARBA" id="ARBA00022989"/>
    </source>
</evidence>
<dbReference type="RefSeq" id="WP_106187320.1">
    <property type="nucleotide sequence ID" value="NZ_PVTF01000003.1"/>
</dbReference>
<evidence type="ECO:0000256" key="7">
    <source>
        <dbReference type="ARBA" id="ARBA00023136"/>
    </source>
</evidence>
<dbReference type="PANTHER" id="PTHR42718">
    <property type="entry name" value="MAJOR FACILITATOR SUPERFAMILY MULTIDRUG TRANSPORTER MFSC"/>
    <property type="match status" value="1"/>
</dbReference>
<dbReference type="NCBIfam" id="TIGR00711">
    <property type="entry name" value="efflux_EmrB"/>
    <property type="match status" value="1"/>
</dbReference>
<dbReference type="Gene3D" id="1.20.1250.20">
    <property type="entry name" value="MFS general substrate transporter like domains"/>
    <property type="match status" value="1"/>
</dbReference>
<dbReference type="InterPro" id="IPR020846">
    <property type="entry name" value="MFS_dom"/>
</dbReference>
<dbReference type="EMBL" id="PVTF01000003">
    <property type="protein sequence ID" value="PRY43796.1"/>
    <property type="molecule type" value="Genomic_DNA"/>
</dbReference>
<keyword evidence="6 8" id="KW-1133">Transmembrane helix</keyword>
<reference evidence="10 11" key="1">
    <citation type="submission" date="2018-03" db="EMBL/GenBank/DDBJ databases">
        <title>Genomic Encyclopedia of Archaeal and Bacterial Type Strains, Phase II (KMG-II): from individual species to whole genera.</title>
        <authorList>
            <person name="Goeker M."/>
        </authorList>
    </citation>
    <scope>NUCLEOTIDE SEQUENCE [LARGE SCALE GENOMIC DNA]</scope>
    <source>
        <strain evidence="10 11">DSM 44720</strain>
    </source>
</reference>
<proteinExistence type="inferred from homology"/>
<dbReference type="FunFam" id="1.20.1720.10:FF:000021">
    <property type="entry name" value="Drug resistance transporter, EmrB/QacA subfamily"/>
    <property type="match status" value="1"/>
</dbReference>
<dbReference type="Proteomes" id="UP000239494">
    <property type="component" value="Unassembled WGS sequence"/>
</dbReference>
<dbReference type="GO" id="GO:0022857">
    <property type="term" value="F:transmembrane transporter activity"/>
    <property type="evidence" value="ECO:0007669"/>
    <property type="project" value="InterPro"/>
</dbReference>
<comment type="caution">
    <text evidence="10">The sequence shown here is derived from an EMBL/GenBank/DDBJ whole genome shotgun (WGS) entry which is preliminary data.</text>
</comment>
<feature type="transmembrane region" description="Helical" evidence="8">
    <location>
        <begin position="305"/>
        <end position="323"/>
    </location>
</feature>
<dbReference type="SUPFAM" id="SSF103473">
    <property type="entry name" value="MFS general substrate transporter"/>
    <property type="match status" value="1"/>
</dbReference>
<evidence type="ECO:0000256" key="5">
    <source>
        <dbReference type="ARBA" id="ARBA00022692"/>
    </source>
</evidence>
<dbReference type="InterPro" id="IPR036259">
    <property type="entry name" value="MFS_trans_sf"/>
</dbReference>
<gene>
    <name evidence="10" type="ORF">CLV43_103545</name>
</gene>
<comment type="similarity">
    <text evidence="2">Belongs to the major facilitator superfamily. EmrB family.</text>
</comment>
<protein>
    <submittedName>
        <fullName evidence="10">EmrB/QacA subfamily drug resistance transporter</fullName>
    </submittedName>
</protein>
<keyword evidence="3" id="KW-0813">Transport</keyword>
<evidence type="ECO:0000256" key="4">
    <source>
        <dbReference type="ARBA" id="ARBA00022475"/>
    </source>
</evidence>
<dbReference type="PANTHER" id="PTHR42718:SF42">
    <property type="entry name" value="EXPORT PROTEIN"/>
    <property type="match status" value="1"/>
</dbReference>
<evidence type="ECO:0000256" key="8">
    <source>
        <dbReference type="SAM" id="Phobius"/>
    </source>
</evidence>
<dbReference type="OrthoDB" id="7375466at2"/>
<dbReference type="Pfam" id="PF07690">
    <property type="entry name" value="MFS_1"/>
    <property type="match status" value="1"/>
</dbReference>
<feature type="transmembrane region" description="Helical" evidence="8">
    <location>
        <begin position="226"/>
        <end position="248"/>
    </location>
</feature>
<dbReference type="Gene3D" id="1.20.1720.10">
    <property type="entry name" value="Multidrug resistance protein D"/>
    <property type="match status" value="1"/>
</dbReference>
<feature type="transmembrane region" description="Helical" evidence="8">
    <location>
        <begin position="76"/>
        <end position="102"/>
    </location>
</feature>
<dbReference type="AlphaFoldDB" id="A0A2T0TDQ2"/>
<keyword evidence="5 8" id="KW-0812">Transmembrane</keyword>
<dbReference type="GO" id="GO:0005886">
    <property type="term" value="C:plasma membrane"/>
    <property type="evidence" value="ECO:0007669"/>
    <property type="project" value="UniProtKB-SubCell"/>
</dbReference>
<dbReference type="CDD" id="cd17321">
    <property type="entry name" value="MFS_MMR_MDR_like"/>
    <property type="match status" value="1"/>
</dbReference>
<evidence type="ECO:0000313" key="11">
    <source>
        <dbReference type="Proteomes" id="UP000239494"/>
    </source>
</evidence>
<evidence type="ECO:0000256" key="1">
    <source>
        <dbReference type="ARBA" id="ARBA00004651"/>
    </source>
</evidence>
<evidence type="ECO:0000313" key="10">
    <source>
        <dbReference type="EMBL" id="PRY43796.1"/>
    </source>
</evidence>
<feature type="transmembrane region" description="Helical" evidence="8">
    <location>
        <begin position="138"/>
        <end position="157"/>
    </location>
</feature>
<evidence type="ECO:0000259" key="9">
    <source>
        <dbReference type="PROSITE" id="PS50850"/>
    </source>
</evidence>
<accession>A0A2T0TDQ2</accession>
<evidence type="ECO:0000256" key="2">
    <source>
        <dbReference type="ARBA" id="ARBA00008537"/>
    </source>
</evidence>
<dbReference type="InterPro" id="IPR004638">
    <property type="entry name" value="EmrB-like"/>
</dbReference>
<feature type="transmembrane region" description="Helical" evidence="8">
    <location>
        <begin position="330"/>
        <end position="351"/>
    </location>
</feature>